<reference evidence="1" key="1">
    <citation type="submission" date="2023-04" db="EMBL/GenBank/DDBJ databases">
        <title>Whole Genome Sequence of Multi-drug resistant Aeromonas caviae as a gut pathogen in newborn.</title>
        <authorList>
            <person name="Jadhav S.V."/>
            <person name="Saroj S.D."/>
            <person name="Saha U.B."/>
            <person name="Sen S."/>
            <person name="Kher A."/>
        </authorList>
    </citation>
    <scope>NUCLEOTIDE SEQUENCE</scope>
    <source>
        <strain evidence="1">SVJ23</strain>
    </source>
</reference>
<gene>
    <name evidence="1" type="ORF">OJY61_24330</name>
</gene>
<dbReference type="EMBL" id="CP110176">
    <property type="protein sequence ID" value="WGC85881.1"/>
    <property type="molecule type" value="Genomic_DNA"/>
</dbReference>
<evidence type="ECO:0000313" key="1">
    <source>
        <dbReference type="EMBL" id="WGC85881.1"/>
    </source>
</evidence>
<accession>A0AAF0GC79</accession>
<evidence type="ECO:0000313" key="2">
    <source>
        <dbReference type="Proteomes" id="UP001163285"/>
    </source>
</evidence>
<dbReference type="AlphaFoldDB" id="A0AAF0GC79"/>
<dbReference type="Proteomes" id="UP001163285">
    <property type="component" value="Chromosome"/>
</dbReference>
<name>A0AAF0GC79_AERCA</name>
<organism evidence="1 2">
    <name type="scientific">Aeromonas caviae</name>
    <name type="common">Aeromonas punctata</name>
    <dbReference type="NCBI Taxonomy" id="648"/>
    <lineage>
        <taxon>Bacteria</taxon>
        <taxon>Pseudomonadati</taxon>
        <taxon>Pseudomonadota</taxon>
        <taxon>Gammaproteobacteria</taxon>
        <taxon>Aeromonadales</taxon>
        <taxon>Aeromonadaceae</taxon>
        <taxon>Aeromonas</taxon>
    </lineage>
</organism>
<protein>
    <submittedName>
        <fullName evidence="1">Uncharacterized protein</fullName>
    </submittedName>
</protein>
<proteinExistence type="predicted"/>
<dbReference type="RefSeq" id="WP_197725294.1">
    <property type="nucleotide sequence ID" value="NZ_AP019195.1"/>
</dbReference>
<sequence length="89" mass="10385">MNEQQILAMATELSNWKPLREMPEHFPAFKYQQLKQFLWHRDETPGLSRCARMVGRKLYVCTPLFGAYLAGMLPEQNTIVASANRRDDK</sequence>